<dbReference type="PANTHER" id="PTHR43477:SF1">
    <property type="entry name" value="DIHYDROANTICAPSIN 7-DEHYDROGENASE"/>
    <property type="match status" value="1"/>
</dbReference>
<sequence>MGRLADRIALVTGAAGGLGLAMCKLFAAEGAHVILTDRDEDGIQSGAQAIRAEGGRASHTSLDVTDRDAIARVFADIEREHGKLHVLVNNAGNLLRADFRHMEDADWERVLNPHLWGTVRVTRAAFPLLKAADGAAIVNLSSIMATQHARQLSAYSTAKAAIAGLSRSLAVEFAPYNIRVNYLCPGFIPTTLTDRYTNNPHLSKALLAQMPMRRFGTPEEVAKAALFLASDDSAYTTGEGIMVDGGMSLNLA</sequence>
<accession>A0A397PDI0</accession>
<dbReference type="InterPro" id="IPR002347">
    <property type="entry name" value="SDR_fam"/>
</dbReference>
<dbReference type="PANTHER" id="PTHR43477">
    <property type="entry name" value="DIHYDROANTICAPSIN 7-DEHYDROGENASE"/>
    <property type="match status" value="1"/>
</dbReference>
<feature type="domain" description="Ketoreductase" evidence="3">
    <location>
        <begin position="7"/>
        <end position="181"/>
    </location>
</feature>
<dbReference type="InterPro" id="IPR057326">
    <property type="entry name" value="KR_dom"/>
</dbReference>
<keyword evidence="2" id="KW-0560">Oxidoreductase</keyword>
<dbReference type="Proteomes" id="UP000266273">
    <property type="component" value="Unassembled WGS sequence"/>
</dbReference>
<dbReference type="PROSITE" id="PS00061">
    <property type="entry name" value="ADH_SHORT"/>
    <property type="match status" value="1"/>
</dbReference>
<evidence type="ECO:0000259" key="3">
    <source>
        <dbReference type="SMART" id="SM00822"/>
    </source>
</evidence>
<dbReference type="PRINTS" id="PR00080">
    <property type="entry name" value="SDRFAMILY"/>
</dbReference>
<protein>
    <submittedName>
        <fullName evidence="4">NAD(P)-dependent dehydrogenase (Short-subunit alcohol dehydrogenase family)</fullName>
    </submittedName>
</protein>
<keyword evidence="5" id="KW-1185">Reference proteome</keyword>
<dbReference type="SMART" id="SM00822">
    <property type="entry name" value="PKS_KR"/>
    <property type="match status" value="1"/>
</dbReference>
<dbReference type="AlphaFoldDB" id="A0A397PDI0"/>
<dbReference type="InterPro" id="IPR020904">
    <property type="entry name" value="Sc_DH/Rdtase_CS"/>
</dbReference>
<gene>
    <name evidence="4" type="ORF">BXY53_2114</name>
</gene>
<dbReference type="NCBIfam" id="NF005559">
    <property type="entry name" value="PRK07231.1"/>
    <property type="match status" value="1"/>
</dbReference>
<evidence type="ECO:0000256" key="2">
    <source>
        <dbReference type="ARBA" id="ARBA00023002"/>
    </source>
</evidence>
<name>A0A397PDI0_9HYPH</name>
<dbReference type="GO" id="GO:0016491">
    <property type="term" value="F:oxidoreductase activity"/>
    <property type="evidence" value="ECO:0007669"/>
    <property type="project" value="UniProtKB-KW"/>
</dbReference>
<dbReference type="Gene3D" id="3.40.50.720">
    <property type="entry name" value="NAD(P)-binding Rossmann-like Domain"/>
    <property type="match status" value="1"/>
</dbReference>
<dbReference type="InterPro" id="IPR051122">
    <property type="entry name" value="SDR_DHRS6-like"/>
</dbReference>
<reference evidence="4 5" key="1">
    <citation type="submission" date="2018-08" db="EMBL/GenBank/DDBJ databases">
        <title>Genomic Encyclopedia of Archaeal and Bacterial Type Strains, Phase II (KMG-II): from individual species to whole genera.</title>
        <authorList>
            <person name="Goeker M."/>
        </authorList>
    </citation>
    <scope>NUCLEOTIDE SEQUENCE [LARGE SCALE GENOMIC DNA]</scope>
    <source>
        <strain evidence="4 5">DSM 5002</strain>
    </source>
</reference>
<dbReference type="SUPFAM" id="SSF51735">
    <property type="entry name" value="NAD(P)-binding Rossmann-fold domains"/>
    <property type="match status" value="1"/>
</dbReference>
<dbReference type="Pfam" id="PF13561">
    <property type="entry name" value="adh_short_C2"/>
    <property type="match status" value="1"/>
</dbReference>
<organism evidence="4 5">
    <name type="scientific">Dichotomicrobium thermohalophilum</name>
    <dbReference type="NCBI Taxonomy" id="933063"/>
    <lineage>
        <taxon>Bacteria</taxon>
        <taxon>Pseudomonadati</taxon>
        <taxon>Pseudomonadota</taxon>
        <taxon>Alphaproteobacteria</taxon>
        <taxon>Hyphomicrobiales</taxon>
        <taxon>Hyphomicrobiaceae</taxon>
        <taxon>Dichotomicrobium</taxon>
    </lineage>
</organism>
<comment type="similarity">
    <text evidence="1">Belongs to the short-chain dehydrogenases/reductases (SDR) family.</text>
</comment>
<evidence type="ECO:0000313" key="4">
    <source>
        <dbReference type="EMBL" id="RIA47560.1"/>
    </source>
</evidence>
<proteinExistence type="inferred from homology"/>
<evidence type="ECO:0000256" key="1">
    <source>
        <dbReference type="ARBA" id="ARBA00006484"/>
    </source>
</evidence>
<dbReference type="FunFam" id="3.40.50.720:FF:000084">
    <property type="entry name" value="Short-chain dehydrogenase reductase"/>
    <property type="match status" value="1"/>
</dbReference>
<dbReference type="PRINTS" id="PR00081">
    <property type="entry name" value="GDHRDH"/>
</dbReference>
<dbReference type="InterPro" id="IPR036291">
    <property type="entry name" value="NAD(P)-bd_dom_sf"/>
</dbReference>
<comment type="caution">
    <text evidence="4">The sequence shown here is derived from an EMBL/GenBank/DDBJ whole genome shotgun (WGS) entry which is preliminary data.</text>
</comment>
<dbReference type="EMBL" id="QXDF01000002">
    <property type="protein sequence ID" value="RIA47560.1"/>
    <property type="molecule type" value="Genomic_DNA"/>
</dbReference>
<evidence type="ECO:0000313" key="5">
    <source>
        <dbReference type="Proteomes" id="UP000266273"/>
    </source>
</evidence>
<dbReference type="RefSeq" id="WP_170144416.1">
    <property type="nucleotide sequence ID" value="NZ_QXDF01000002.1"/>
</dbReference>